<accession>A0A1M5PG02</accession>
<evidence type="ECO:0000256" key="1">
    <source>
        <dbReference type="ARBA" id="ARBA00022814"/>
    </source>
</evidence>
<sequence length="171" mass="19646">MKIESTPWYALFVITGQEEKTKVAIEATFKDIKAIVPTRELRERKSGKWEIVKRKLFPGYVLLKGEISVEDYYKMKTLPLATNFLKDEDGLLEIDKRELRALNILLREDENVGISIAYKIDEKIKIIQGPLAGFEANIESIDARKGRAKVKMDFLGETRIVQLGIDFIDKI</sequence>
<dbReference type="Pfam" id="PF02357">
    <property type="entry name" value="NusG"/>
    <property type="match status" value="1"/>
</dbReference>
<keyword evidence="7" id="KW-1185">Reference proteome</keyword>
<dbReference type="SMART" id="SM00738">
    <property type="entry name" value="NGN"/>
    <property type="match status" value="1"/>
</dbReference>
<dbReference type="InterPro" id="IPR001062">
    <property type="entry name" value="Transcrpt_antiterm_NusG"/>
</dbReference>
<comment type="similarity">
    <text evidence="4">Belongs to the NusG family.</text>
</comment>
<organism evidence="6 7">
    <name type="scientific">Asaccharospora irregularis DSM 2635</name>
    <dbReference type="NCBI Taxonomy" id="1121321"/>
    <lineage>
        <taxon>Bacteria</taxon>
        <taxon>Bacillati</taxon>
        <taxon>Bacillota</taxon>
        <taxon>Clostridia</taxon>
        <taxon>Peptostreptococcales</taxon>
        <taxon>Peptostreptococcaceae</taxon>
        <taxon>Asaccharospora</taxon>
    </lineage>
</organism>
<dbReference type="GO" id="GO:0006353">
    <property type="term" value="P:DNA-templated transcription termination"/>
    <property type="evidence" value="ECO:0007669"/>
    <property type="project" value="UniProtKB-KW"/>
</dbReference>
<evidence type="ECO:0000313" key="7">
    <source>
        <dbReference type="Proteomes" id="UP000243255"/>
    </source>
</evidence>
<name>A0A1M5PG02_9FIRM</name>
<dbReference type="OrthoDB" id="1681764at2"/>
<proteinExistence type="inferred from homology"/>
<dbReference type="InterPro" id="IPR014722">
    <property type="entry name" value="Rib_uL2_dom2"/>
</dbReference>
<dbReference type="InterPro" id="IPR006645">
    <property type="entry name" value="NGN-like_dom"/>
</dbReference>
<keyword evidence="3 4" id="KW-0804">Transcription</keyword>
<evidence type="ECO:0000259" key="5">
    <source>
        <dbReference type="SMART" id="SM00738"/>
    </source>
</evidence>
<keyword evidence="4" id="KW-0806">Transcription termination</keyword>
<dbReference type="GO" id="GO:0006354">
    <property type="term" value="P:DNA-templated transcription elongation"/>
    <property type="evidence" value="ECO:0007669"/>
    <property type="project" value="InterPro"/>
</dbReference>
<dbReference type="InterPro" id="IPR047663">
    <property type="entry name" value="Transcription_antiterm_LoaP"/>
</dbReference>
<dbReference type="InterPro" id="IPR008991">
    <property type="entry name" value="Translation_prot_SH3-like_sf"/>
</dbReference>
<reference evidence="7" key="1">
    <citation type="submission" date="2016-11" db="EMBL/GenBank/DDBJ databases">
        <authorList>
            <person name="Varghese N."/>
            <person name="Submissions S."/>
        </authorList>
    </citation>
    <scope>NUCLEOTIDE SEQUENCE [LARGE SCALE GENOMIC DNA]</scope>
    <source>
        <strain evidence="7">DSM 2635</strain>
    </source>
</reference>
<dbReference type="GO" id="GO:0032784">
    <property type="term" value="P:regulation of DNA-templated transcription elongation"/>
    <property type="evidence" value="ECO:0007669"/>
    <property type="project" value="InterPro"/>
</dbReference>
<dbReference type="GO" id="GO:0031564">
    <property type="term" value="P:transcription antitermination"/>
    <property type="evidence" value="ECO:0007669"/>
    <property type="project" value="UniProtKB-KW"/>
</dbReference>
<dbReference type="Gene3D" id="2.30.30.30">
    <property type="match status" value="1"/>
</dbReference>
<evidence type="ECO:0000256" key="4">
    <source>
        <dbReference type="RuleBase" id="RU000538"/>
    </source>
</evidence>
<dbReference type="SUPFAM" id="SSF50104">
    <property type="entry name" value="Translation proteins SH3-like domain"/>
    <property type="match status" value="1"/>
</dbReference>
<dbReference type="InterPro" id="IPR043425">
    <property type="entry name" value="NusG-like"/>
</dbReference>
<dbReference type="EMBL" id="FQWX01000014">
    <property type="protein sequence ID" value="SHH00668.1"/>
    <property type="molecule type" value="Genomic_DNA"/>
</dbReference>
<dbReference type="PANTHER" id="PTHR30265:SF4">
    <property type="entry name" value="KOW MOTIF FAMILY PROTEIN, EXPRESSED"/>
    <property type="match status" value="1"/>
</dbReference>
<comment type="function">
    <text evidence="4">Participates in transcription elongation, termination and antitermination.</text>
</comment>
<dbReference type="Gene3D" id="3.30.70.940">
    <property type="entry name" value="NusG, N-terminal domain"/>
    <property type="match status" value="1"/>
</dbReference>
<dbReference type="CDD" id="cd08000">
    <property type="entry name" value="NGN"/>
    <property type="match status" value="1"/>
</dbReference>
<dbReference type="PANTHER" id="PTHR30265">
    <property type="entry name" value="RHO-INTERACTING TRANSCRIPTION TERMINATION FACTOR NUSG"/>
    <property type="match status" value="1"/>
</dbReference>
<feature type="domain" description="NusG-like N-terminal" evidence="5">
    <location>
        <begin position="5"/>
        <end position="106"/>
    </location>
</feature>
<evidence type="ECO:0000313" key="6">
    <source>
        <dbReference type="EMBL" id="SHH00668.1"/>
    </source>
</evidence>
<dbReference type="SUPFAM" id="SSF82679">
    <property type="entry name" value="N-utilization substance G protein NusG, N-terminal domain"/>
    <property type="match status" value="1"/>
</dbReference>
<gene>
    <name evidence="6" type="ORF">SAMN04488530_11421</name>
</gene>
<dbReference type="RefSeq" id="WP_073126009.1">
    <property type="nucleotide sequence ID" value="NZ_BAABCH010000020.1"/>
</dbReference>
<dbReference type="AlphaFoldDB" id="A0A1M5PG02"/>
<dbReference type="CDD" id="cd06091">
    <property type="entry name" value="KOW_NusG"/>
    <property type="match status" value="1"/>
</dbReference>
<protein>
    <recommendedName>
        <fullName evidence="4">Transcription termination/antitermination protein NusG</fullName>
    </recommendedName>
</protein>
<dbReference type="PRINTS" id="PR00338">
    <property type="entry name" value="NUSGTNSCPFCT"/>
</dbReference>
<evidence type="ECO:0000256" key="3">
    <source>
        <dbReference type="ARBA" id="ARBA00023163"/>
    </source>
</evidence>
<keyword evidence="2 4" id="KW-0805">Transcription regulation</keyword>
<dbReference type="STRING" id="1121321.SAMN04488530_11421"/>
<dbReference type="InterPro" id="IPR036735">
    <property type="entry name" value="NGN_dom_sf"/>
</dbReference>
<keyword evidence="1 4" id="KW-0889">Transcription antitermination</keyword>
<evidence type="ECO:0000256" key="2">
    <source>
        <dbReference type="ARBA" id="ARBA00023015"/>
    </source>
</evidence>
<dbReference type="Proteomes" id="UP000243255">
    <property type="component" value="Unassembled WGS sequence"/>
</dbReference>
<dbReference type="NCBIfam" id="NF033641">
    <property type="entry name" value="antiterm_LoaP"/>
    <property type="match status" value="1"/>
</dbReference>